<evidence type="ECO:0000313" key="2">
    <source>
        <dbReference type="Proteomes" id="UP000291084"/>
    </source>
</evidence>
<protein>
    <submittedName>
        <fullName evidence="1">Uncharacterized protein</fullName>
    </submittedName>
</protein>
<dbReference type="EMBL" id="AP015040">
    <property type="protein sequence ID" value="BAT91484.1"/>
    <property type="molecule type" value="Genomic_DNA"/>
</dbReference>
<gene>
    <name evidence="1" type="primary">Vigan.07G008400</name>
    <name evidence="1" type="ORF">VIGAN_07008400</name>
</gene>
<dbReference type="AlphaFoldDB" id="A0A0S3SF77"/>
<evidence type="ECO:0000313" key="1">
    <source>
        <dbReference type="EMBL" id="BAT91484.1"/>
    </source>
</evidence>
<accession>A0A0S3SF77</accession>
<sequence length="132" mass="14413">MAIVSRTTTTYSYRHLSRRNFNKETTAFAANTFSCSAWVSAKKPSPTPRIVTRGGRVIVAASPPTKDVVVVTYPLTKKYIVDYLASAGNKAEGNDGGATKKCGAFRECGYSVRFGGFCSRLRRRFWGKGLSG</sequence>
<dbReference type="Proteomes" id="UP000291084">
    <property type="component" value="Chromosome 7"/>
</dbReference>
<organism evidence="1 2">
    <name type="scientific">Vigna angularis var. angularis</name>
    <dbReference type="NCBI Taxonomy" id="157739"/>
    <lineage>
        <taxon>Eukaryota</taxon>
        <taxon>Viridiplantae</taxon>
        <taxon>Streptophyta</taxon>
        <taxon>Embryophyta</taxon>
        <taxon>Tracheophyta</taxon>
        <taxon>Spermatophyta</taxon>
        <taxon>Magnoliopsida</taxon>
        <taxon>eudicotyledons</taxon>
        <taxon>Gunneridae</taxon>
        <taxon>Pentapetalae</taxon>
        <taxon>rosids</taxon>
        <taxon>fabids</taxon>
        <taxon>Fabales</taxon>
        <taxon>Fabaceae</taxon>
        <taxon>Papilionoideae</taxon>
        <taxon>50 kb inversion clade</taxon>
        <taxon>NPAAA clade</taxon>
        <taxon>indigoferoid/millettioid clade</taxon>
        <taxon>Phaseoleae</taxon>
        <taxon>Vigna</taxon>
    </lineage>
</organism>
<keyword evidence="2" id="KW-1185">Reference proteome</keyword>
<name>A0A0S3SF77_PHAAN</name>
<reference evidence="1 2" key="1">
    <citation type="journal article" date="2015" name="Sci. Rep.">
        <title>The power of single molecule real-time sequencing technology in the de novo assembly of a eukaryotic genome.</title>
        <authorList>
            <person name="Sakai H."/>
            <person name="Naito K."/>
            <person name="Ogiso-Tanaka E."/>
            <person name="Takahashi Y."/>
            <person name="Iseki K."/>
            <person name="Muto C."/>
            <person name="Satou K."/>
            <person name="Teruya K."/>
            <person name="Shiroma A."/>
            <person name="Shimoji M."/>
            <person name="Hirano T."/>
            <person name="Itoh T."/>
            <person name="Kaga A."/>
            <person name="Tomooka N."/>
        </authorList>
    </citation>
    <scope>NUCLEOTIDE SEQUENCE [LARGE SCALE GENOMIC DNA]</scope>
    <source>
        <strain evidence="2">cv. Shumari</strain>
    </source>
</reference>
<proteinExistence type="predicted"/>